<dbReference type="InterPro" id="IPR051260">
    <property type="entry name" value="Diverse_substr_monoxygenases"/>
</dbReference>
<organism evidence="3 4">
    <name type="scientific">Aspergillus cavernicola</name>
    <dbReference type="NCBI Taxonomy" id="176166"/>
    <lineage>
        <taxon>Eukaryota</taxon>
        <taxon>Fungi</taxon>
        <taxon>Dikarya</taxon>
        <taxon>Ascomycota</taxon>
        <taxon>Pezizomycotina</taxon>
        <taxon>Eurotiomycetes</taxon>
        <taxon>Eurotiomycetidae</taxon>
        <taxon>Eurotiales</taxon>
        <taxon>Aspergillaceae</taxon>
        <taxon>Aspergillus</taxon>
        <taxon>Aspergillus subgen. Nidulantes</taxon>
    </lineage>
</organism>
<protein>
    <submittedName>
        <fullName evidence="3">Luciferase-like domain-containing protein</fullName>
    </submittedName>
</protein>
<accession>A0ABR4HSP6</accession>
<name>A0ABR4HSP6_9EURO</name>
<dbReference type="InterPro" id="IPR016215">
    <property type="entry name" value="NTA_MOA"/>
</dbReference>
<dbReference type="InterPro" id="IPR036661">
    <property type="entry name" value="Luciferase-like_sf"/>
</dbReference>
<reference evidence="3 4" key="1">
    <citation type="submission" date="2024-07" db="EMBL/GenBank/DDBJ databases">
        <title>Section-level genome sequencing and comparative genomics of Aspergillus sections Usti and Cavernicolus.</title>
        <authorList>
            <consortium name="Lawrence Berkeley National Laboratory"/>
            <person name="Nybo J.L."/>
            <person name="Vesth T.C."/>
            <person name="Theobald S."/>
            <person name="Frisvad J.C."/>
            <person name="Larsen T.O."/>
            <person name="Kjaerboelling I."/>
            <person name="Rothschild-Mancinelli K."/>
            <person name="Lyhne E.K."/>
            <person name="Kogle M.E."/>
            <person name="Barry K."/>
            <person name="Clum A."/>
            <person name="Na H."/>
            <person name="Ledsgaard L."/>
            <person name="Lin J."/>
            <person name="Lipzen A."/>
            <person name="Kuo A."/>
            <person name="Riley R."/>
            <person name="Mondo S."/>
            <person name="LaButti K."/>
            <person name="Haridas S."/>
            <person name="Pangalinan J."/>
            <person name="Salamov A.A."/>
            <person name="Simmons B.A."/>
            <person name="Magnuson J.K."/>
            <person name="Chen J."/>
            <person name="Drula E."/>
            <person name="Henrissat B."/>
            <person name="Wiebenga A."/>
            <person name="Lubbers R.J."/>
            <person name="Gomes A.C."/>
            <person name="Makela M.R."/>
            <person name="Stajich J."/>
            <person name="Grigoriev I.V."/>
            <person name="Mortensen U.H."/>
            <person name="De vries R.P."/>
            <person name="Baker S.E."/>
            <person name="Andersen M.R."/>
        </authorList>
    </citation>
    <scope>NUCLEOTIDE SEQUENCE [LARGE SCALE GENOMIC DNA]</scope>
    <source>
        <strain evidence="3 4">CBS 600.67</strain>
    </source>
</reference>
<feature type="domain" description="Luciferase-like" evidence="2">
    <location>
        <begin position="27"/>
        <end position="399"/>
    </location>
</feature>
<dbReference type="NCBIfam" id="TIGR03860">
    <property type="entry name" value="FMN_nitrolo"/>
    <property type="match status" value="1"/>
</dbReference>
<sequence length="482" mass="53297">MAESTPKRRIFLNAFDMFTVGHMSFGQWRNPKDRSATKRRDLSYWTDVAKILERGDFNAIFLADTNGWCDVYKGSAEPCVRNGVQYPMGDPAVPLTAMAAVTKNLGFAITASTSFEQPYVLAKRFSTLDHLTGGRFGWNVVTSWKASGFEAIGIDPIPHDKRYEIADEYLQVLYKLWEGSWADNALVEDRESGIYADFDRVRVIQHQGEHFKVHAPHILDPSPQRTPFLFQAGSSPAGLQFGATHAEGIFVVGLTPETIAPRVKRIRDKVAEVGRDPSSVKIFASLTPILGRTSEEAREKYHEALQYASEEGGLVYWCANTGIDLSKLDLDAEVTSQMGDQAANVQLQSLLQNLAYPGEGVPTWTPRSIGKAVALGASGPTPVGTAEEVADEMERWVKWADIDGFNIGHITLPGTWEDVVDLLVPVLRERGIYAPKGESGTMRARIYGSGKSRLPDEHIGSRYKYDVYQEEHLSGAGRPSIA</sequence>
<comment type="similarity">
    <text evidence="1">Belongs to the NtaA/SnaA/DszA monooxygenase family.</text>
</comment>
<keyword evidence="4" id="KW-1185">Reference proteome</keyword>
<comment type="caution">
    <text evidence="3">The sequence shown here is derived from an EMBL/GenBank/DDBJ whole genome shotgun (WGS) entry which is preliminary data.</text>
</comment>
<evidence type="ECO:0000256" key="1">
    <source>
        <dbReference type="ARBA" id="ARBA00033748"/>
    </source>
</evidence>
<evidence type="ECO:0000313" key="4">
    <source>
        <dbReference type="Proteomes" id="UP001610335"/>
    </source>
</evidence>
<proteinExistence type="inferred from homology"/>
<dbReference type="PANTHER" id="PTHR30011">
    <property type="entry name" value="ALKANESULFONATE MONOOXYGENASE-RELATED"/>
    <property type="match status" value="1"/>
</dbReference>
<dbReference type="EMBL" id="JBFXLS010000083">
    <property type="protein sequence ID" value="KAL2818514.1"/>
    <property type="molecule type" value="Genomic_DNA"/>
</dbReference>
<dbReference type="PIRSF" id="PIRSF000337">
    <property type="entry name" value="NTA_MOA"/>
    <property type="match status" value="1"/>
</dbReference>
<dbReference type="Pfam" id="PF00296">
    <property type="entry name" value="Bac_luciferase"/>
    <property type="match status" value="1"/>
</dbReference>
<evidence type="ECO:0000259" key="2">
    <source>
        <dbReference type="Pfam" id="PF00296"/>
    </source>
</evidence>
<evidence type="ECO:0000313" key="3">
    <source>
        <dbReference type="EMBL" id="KAL2818514.1"/>
    </source>
</evidence>
<dbReference type="InterPro" id="IPR011251">
    <property type="entry name" value="Luciferase-like_dom"/>
</dbReference>
<dbReference type="SUPFAM" id="SSF51679">
    <property type="entry name" value="Bacterial luciferase-like"/>
    <property type="match status" value="1"/>
</dbReference>
<gene>
    <name evidence="3" type="ORF">BDW59DRAFT_165462</name>
</gene>
<dbReference type="Proteomes" id="UP001610335">
    <property type="component" value="Unassembled WGS sequence"/>
</dbReference>
<dbReference type="PANTHER" id="PTHR30011:SF30">
    <property type="entry name" value="XENOBIOTIC COMPOUND MONOOXYGENASE, DSZA FAMILY (AFU_ORTHOLOGUE AFUA_6G01920)"/>
    <property type="match status" value="1"/>
</dbReference>
<dbReference type="Gene3D" id="3.20.20.30">
    <property type="entry name" value="Luciferase-like domain"/>
    <property type="match status" value="1"/>
</dbReference>